<evidence type="ECO:0000313" key="2">
    <source>
        <dbReference type="Proteomes" id="UP000244066"/>
    </source>
</evidence>
<proteinExistence type="predicted"/>
<dbReference type="AlphaFoldDB" id="A0A2R7Y5Y4"/>
<comment type="caution">
    <text evidence="1">The sequence shown here is derived from an EMBL/GenBank/DDBJ whole genome shotgun (WGS) entry which is preliminary data.</text>
</comment>
<name>A0A2R7Y5Y4_9ARCH</name>
<organism evidence="1 2">
    <name type="scientific">Candidatus Terraquivivens tikiterensis</name>
    <dbReference type="NCBI Taxonomy" id="1980982"/>
    <lineage>
        <taxon>Archaea</taxon>
        <taxon>Nitrososphaerota</taxon>
        <taxon>Candidatus Wolframiiraptoraceae</taxon>
        <taxon>Candidatus Terraquivivens</taxon>
    </lineage>
</organism>
<gene>
    <name evidence="1" type="ORF">B9J98_03325</name>
</gene>
<accession>A0A2R7Y5Y4</accession>
<dbReference type="EMBL" id="NDWU01000006">
    <property type="protein sequence ID" value="PUA32930.1"/>
    <property type="molecule type" value="Genomic_DNA"/>
</dbReference>
<sequence length="63" mass="6916">MIKDIGNTYRQCEPFLSTVAQPLGQASIIKEAKIGVLKNMAKSLLGIDLLEVKVARKKSLEES</sequence>
<protein>
    <submittedName>
        <fullName evidence="1">Uncharacterized protein</fullName>
    </submittedName>
</protein>
<evidence type="ECO:0000313" key="1">
    <source>
        <dbReference type="EMBL" id="PUA32930.1"/>
    </source>
</evidence>
<dbReference type="Proteomes" id="UP000244066">
    <property type="component" value="Unassembled WGS sequence"/>
</dbReference>
<reference evidence="1 2" key="1">
    <citation type="submission" date="2017-04" db="EMBL/GenBank/DDBJ databases">
        <title>Draft Aigarchaeota genome from a New Zealand hot spring.</title>
        <authorList>
            <person name="Reysenbach A.-L."/>
            <person name="Donaho J.A."/>
            <person name="Gerhart J."/>
            <person name="Kelley J.F."/>
            <person name="Kouba K."/>
            <person name="Podar M."/>
            <person name="Stott M."/>
        </authorList>
    </citation>
    <scope>NUCLEOTIDE SEQUENCE [LARGE SCALE GENOMIC DNA]</scope>
    <source>
        <strain evidence="1">NZ13_MG1</strain>
    </source>
</reference>